<gene>
    <name evidence="3" type="ORF">CBF53_01240</name>
    <name evidence="4" type="ORF">CBF70_02015</name>
</gene>
<dbReference type="InterPro" id="IPR001650">
    <property type="entry name" value="Helicase_C-like"/>
</dbReference>
<dbReference type="EMBL" id="NGNV01000003">
    <property type="protein sequence ID" value="OYR88960.1"/>
    <property type="molecule type" value="Genomic_DNA"/>
</dbReference>
<evidence type="ECO:0000313" key="4">
    <source>
        <dbReference type="EMBL" id="OYR93002.1"/>
    </source>
</evidence>
<organism evidence="4 5">
    <name type="scientific">Lactobacillus taiwanensis</name>
    <dbReference type="NCBI Taxonomy" id="508451"/>
    <lineage>
        <taxon>Bacteria</taxon>
        <taxon>Bacillati</taxon>
        <taxon>Bacillota</taxon>
        <taxon>Bacilli</taxon>
        <taxon>Lactobacillales</taxon>
        <taxon>Lactobacillaceae</taxon>
        <taxon>Lactobacillus</taxon>
    </lineage>
</organism>
<dbReference type="GO" id="GO:0005829">
    <property type="term" value="C:cytosol"/>
    <property type="evidence" value="ECO:0007669"/>
    <property type="project" value="TreeGrafter"/>
</dbReference>
<reference evidence="5 6" key="3">
    <citation type="submission" date="2017-09" db="EMBL/GenBank/DDBJ databases">
        <title>Tripartite evolution among Lactobacillus johnsonii, Lactobacillus taiwanensis, Lactobacillus reuteri and their rodent host.</title>
        <authorList>
            <person name="Wang T."/>
            <person name="Knowles S."/>
            <person name="Cheng C."/>
        </authorList>
    </citation>
    <scope>NUCLEOTIDE SEQUENCE [LARGE SCALE GENOMIC DNA]</scope>
    <source>
        <strain evidence="4 5">609q</strain>
        <strain evidence="3 6">609u</strain>
    </source>
</reference>
<reference evidence="4 5" key="1">
    <citation type="submission" date="2017-04" db="EMBL/GenBank/DDBJ databases">
        <authorList>
            <person name="Afonso C.L."/>
            <person name="Miller P.J."/>
            <person name="Scott M.A."/>
            <person name="Spackman E."/>
            <person name="Goraichik I."/>
            <person name="Dimitrov K.M."/>
            <person name="Suarez D.L."/>
            <person name="Swayne D.E."/>
        </authorList>
    </citation>
    <scope>NUCLEOTIDE SEQUENCE [LARGE SCALE GENOMIC DNA]</scope>
    <source>
        <strain evidence="4 5">609q</strain>
    </source>
</reference>
<keyword evidence="6" id="KW-1185">Reference proteome</keyword>
<dbReference type="SUPFAM" id="SSF52540">
    <property type="entry name" value="P-loop containing nucleoside triphosphate hydrolases"/>
    <property type="match status" value="1"/>
</dbReference>
<dbReference type="PANTHER" id="PTHR47396:SF1">
    <property type="entry name" value="ATP-DEPENDENT HELICASE IRC3-RELATED"/>
    <property type="match status" value="1"/>
</dbReference>
<dbReference type="InterPro" id="IPR006935">
    <property type="entry name" value="Helicase/UvrB_N"/>
</dbReference>
<dbReference type="Proteomes" id="UP000216316">
    <property type="component" value="Unassembled WGS sequence"/>
</dbReference>
<proteinExistence type="predicted"/>
<dbReference type="Proteomes" id="UP000215828">
    <property type="component" value="Unassembled WGS sequence"/>
</dbReference>
<dbReference type="SMART" id="SM00490">
    <property type="entry name" value="HELICc"/>
    <property type="match status" value="1"/>
</dbReference>
<evidence type="ECO:0000313" key="6">
    <source>
        <dbReference type="Proteomes" id="UP000216316"/>
    </source>
</evidence>
<dbReference type="RefSeq" id="WP_094495852.1">
    <property type="nucleotide sequence ID" value="NZ_NGNV01000003.1"/>
</dbReference>
<dbReference type="GO" id="GO:0003677">
    <property type="term" value="F:DNA binding"/>
    <property type="evidence" value="ECO:0007669"/>
    <property type="project" value="InterPro"/>
</dbReference>
<dbReference type="PANTHER" id="PTHR47396">
    <property type="entry name" value="TYPE I RESTRICTION ENZYME ECOKI R PROTEIN"/>
    <property type="match status" value="1"/>
</dbReference>
<feature type="domain" description="Helicase ATP-binding" evidence="1">
    <location>
        <begin position="17"/>
        <end position="137"/>
    </location>
</feature>
<evidence type="ECO:0000259" key="1">
    <source>
        <dbReference type="PROSITE" id="PS51192"/>
    </source>
</evidence>
<sequence>MFKLYDYQEKIVIDVFNKFKEGKRAILVQSPAGSGKSIIMAELARRMTAQNRNVLFIVHRQEIVEQIQDEFSQQEVNMDRCICTTVVRAKNRLLDPDNTWKPDLILTDETHHSRAKTYQKIYHYFPYALRVGFTATPWRLSGKGFEDIYADLIIGPSVSWLIRNKHLAPFKYYSERLIDTDDLSKASTGDYTTKSITQEVNRHQILGDVVESYKKFANGEQAILYAHDVDYSQKVVKRFQDNGINAEHCDSTTPAKERDRIMNDFREGKIKILSNVDLISEGFDVPDCSCVILLRPTASLVIDVQQSMRCMRYKPNKVAKIIDLVGNYKLFGLPDTPRKWSLKDRPKPKGGGMVPSPYKECQYCQAVIGKRCVICPECGERVFDIEEVDKQMEALGEFFFITNYSGIKVK</sequence>
<dbReference type="Pfam" id="PF00271">
    <property type="entry name" value="Helicase_C"/>
    <property type="match status" value="1"/>
</dbReference>
<name>A0A256LKI2_9LACO</name>
<dbReference type="GO" id="GO:0005524">
    <property type="term" value="F:ATP binding"/>
    <property type="evidence" value="ECO:0007669"/>
    <property type="project" value="InterPro"/>
</dbReference>
<comment type="caution">
    <text evidence="4">The sequence shown here is derived from an EMBL/GenBank/DDBJ whole genome shotgun (WGS) entry which is preliminary data.</text>
</comment>
<evidence type="ECO:0000313" key="3">
    <source>
        <dbReference type="EMBL" id="OYR88960.1"/>
    </source>
</evidence>
<dbReference type="InterPro" id="IPR027417">
    <property type="entry name" value="P-loop_NTPase"/>
</dbReference>
<accession>A0A256LKI2</accession>
<dbReference type="PROSITE" id="PS51192">
    <property type="entry name" value="HELICASE_ATP_BIND_1"/>
    <property type="match status" value="1"/>
</dbReference>
<dbReference type="Pfam" id="PF04851">
    <property type="entry name" value="ResIII"/>
    <property type="match status" value="1"/>
</dbReference>
<protein>
    <recommendedName>
        <fullName evidence="7">Helicase</fullName>
    </recommendedName>
</protein>
<feature type="domain" description="Helicase C-terminal" evidence="2">
    <location>
        <begin position="208"/>
        <end position="362"/>
    </location>
</feature>
<evidence type="ECO:0008006" key="7">
    <source>
        <dbReference type="Google" id="ProtNLM"/>
    </source>
</evidence>
<dbReference type="SMART" id="SM00487">
    <property type="entry name" value="DEXDc"/>
    <property type="match status" value="1"/>
</dbReference>
<dbReference type="EMBL" id="NGNX01000005">
    <property type="protein sequence ID" value="OYR93002.1"/>
    <property type="molecule type" value="Genomic_DNA"/>
</dbReference>
<dbReference type="AlphaFoldDB" id="A0A256LKI2"/>
<dbReference type="PROSITE" id="PS51194">
    <property type="entry name" value="HELICASE_CTER"/>
    <property type="match status" value="1"/>
</dbReference>
<dbReference type="Gene3D" id="3.40.50.300">
    <property type="entry name" value="P-loop containing nucleotide triphosphate hydrolases"/>
    <property type="match status" value="2"/>
</dbReference>
<dbReference type="InterPro" id="IPR014001">
    <property type="entry name" value="Helicase_ATP-bd"/>
</dbReference>
<evidence type="ECO:0000259" key="2">
    <source>
        <dbReference type="PROSITE" id="PS51194"/>
    </source>
</evidence>
<dbReference type="GO" id="GO:0016787">
    <property type="term" value="F:hydrolase activity"/>
    <property type="evidence" value="ECO:0007669"/>
    <property type="project" value="InterPro"/>
</dbReference>
<dbReference type="InterPro" id="IPR050742">
    <property type="entry name" value="Helicase_Restrict-Modif_Enz"/>
</dbReference>
<reference evidence="3 6" key="2">
    <citation type="submission" date="2017-05" db="EMBL/GenBank/DDBJ databases">
        <authorList>
            <person name="Lin X.B."/>
            <person name="Stothard P."/>
            <person name="Tasseva G."/>
            <person name="Walter J."/>
        </authorList>
    </citation>
    <scope>NUCLEOTIDE SEQUENCE [LARGE SCALE GENOMIC DNA]</scope>
    <source>
        <strain evidence="3 6">609u</strain>
    </source>
</reference>
<evidence type="ECO:0000313" key="5">
    <source>
        <dbReference type="Proteomes" id="UP000215828"/>
    </source>
</evidence>